<accession>A0A0L0SW88</accession>
<evidence type="ECO:0000259" key="2">
    <source>
        <dbReference type="PROSITE" id="PS00867"/>
    </source>
</evidence>
<name>A0A0L0SW88_ALLM3</name>
<evidence type="ECO:0000313" key="4">
    <source>
        <dbReference type="Proteomes" id="UP000054350"/>
    </source>
</evidence>
<organism evidence="3 4">
    <name type="scientific">Allomyces macrogynus (strain ATCC 38327)</name>
    <name type="common">Allomyces javanicus var. macrogynus</name>
    <dbReference type="NCBI Taxonomy" id="578462"/>
    <lineage>
        <taxon>Eukaryota</taxon>
        <taxon>Fungi</taxon>
        <taxon>Fungi incertae sedis</taxon>
        <taxon>Blastocladiomycota</taxon>
        <taxon>Blastocladiomycetes</taxon>
        <taxon>Blastocladiales</taxon>
        <taxon>Blastocladiaceae</taxon>
        <taxon>Allomyces</taxon>
    </lineage>
</organism>
<evidence type="ECO:0000313" key="3">
    <source>
        <dbReference type="EMBL" id="KNE66777.1"/>
    </source>
</evidence>
<dbReference type="InterPro" id="IPR050856">
    <property type="entry name" value="Biotin_carboxylase_complex"/>
</dbReference>
<dbReference type="Proteomes" id="UP000054350">
    <property type="component" value="Unassembled WGS sequence"/>
</dbReference>
<protein>
    <submittedName>
        <fullName evidence="3">Methylcrotonoyl-CoA carboxylase subunit alpha, mitochondrial</fullName>
    </submittedName>
</protein>
<dbReference type="GO" id="GO:0004485">
    <property type="term" value="F:methylcrotonoyl-CoA carboxylase activity"/>
    <property type="evidence" value="ECO:0007669"/>
    <property type="project" value="TreeGrafter"/>
</dbReference>
<dbReference type="GO" id="GO:0005524">
    <property type="term" value="F:ATP binding"/>
    <property type="evidence" value="ECO:0007669"/>
    <property type="project" value="InterPro"/>
</dbReference>
<dbReference type="Gene3D" id="3.30.470.20">
    <property type="entry name" value="ATP-grasp fold, B domain"/>
    <property type="match status" value="1"/>
</dbReference>
<dbReference type="eggNOG" id="KOG0238">
    <property type="taxonomic scope" value="Eukaryota"/>
</dbReference>
<feature type="domain" description="Carbamoyl phosphate synthase ATP-binding" evidence="2">
    <location>
        <begin position="127"/>
        <end position="134"/>
    </location>
</feature>
<dbReference type="EMBL" id="GG745351">
    <property type="protein sequence ID" value="KNE66777.1"/>
    <property type="molecule type" value="Genomic_DNA"/>
</dbReference>
<gene>
    <name evidence="3" type="ORF">AMAG_19506</name>
</gene>
<dbReference type="InterPro" id="IPR005479">
    <property type="entry name" value="CPAse_ATP-bd"/>
</dbReference>
<dbReference type="PANTHER" id="PTHR18866">
    <property type="entry name" value="CARBOXYLASE:PYRUVATE/ACETYL-COA/PROPIONYL-COA CARBOXYLASE"/>
    <property type="match status" value="1"/>
</dbReference>
<dbReference type="AlphaFoldDB" id="A0A0L0SW88"/>
<keyword evidence="1" id="KW-0092">Biotin</keyword>
<dbReference type="Pfam" id="PF02786">
    <property type="entry name" value="CPSase_L_D2"/>
    <property type="match status" value="1"/>
</dbReference>
<dbReference type="VEuPathDB" id="FungiDB:AMAG_19506"/>
<dbReference type="OMA" id="CAMRHAI"/>
<dbReference type="OrthoDB" id="196847at2759"/>
<dbReference type="PROSITE" id="PS00867">
    <property type="entry name" value="CPSASE_2"/>
    <property type="match status" value="1"/>
</dbReference>
<reference evidence="4" key="2">
    <citation type="submission" date="2009-11" db="EMBL/GenBank/DDBJ databases">
        <title>The Genome Sequence of Allomyces macrogynus strain ATCC 38327.</title>
        <authorList>
            <consortium name="The Broad Institute Genome Sequencing Platform"/>
            <person name="Russ C."/>
            <person name="Cuomo C."/>
            <person name="Shea T."/>
            <person name="Young S.K."/>
            <person name="Zeng Q."/>
            <person name="Koehrsen M."/>
            <person name="Haas B."/>
            <person name="Borodovsky M."/>
            <person name="Guigo R."/>
            <person name="Alvarado L."/>
            <person name="Berlin A."/>
            <person name="Borenstein D."/>
            <person name="Chen Z."/>
            <person name="Engels R."/>
            <person name="Freedman E."/>
            <person name="Gellesch M."/>
            <person name="Goldberg J."/>
            <person name="Griggs A."/>
            <person name="Gujja S."/>
            <person name="Heiman D."/>
            <person name="Hepburn T."/>
            <person name="Howarth C."/>
            <person name="Jen D."/>
            <person name="Larson L."/>
            <person name="Lewis B."/>
            <person name="Mehta T."/>
            <person name="Park D."/>
            <person name="Pearson M."/>
            <person name="Roberts A."/>
            <person name="Saif S."/>
            <person name="Shenoy N."/>
            <person name="Sisk P."/>
            <person name="Stolte C."/>
            <person name="Sykes S."/>
            <person name="Walk T."/>
            <person name="White J."/>
            <person name="Yandava C."/>
            <person name="Burger G."/>
            <person name="Gray M.W."/>
            <person name="Holland P.W.H."/>
            <person name="King N."/>
            <person name="Lang F.B.F."/>
            <person name="Roger A.J."/>
            <person name="Ruiz-Trillo I."/>
            <person name="Lander E."/>
            <person name="Nusbaum C."/>
        </authorList>
    </citation>
    <scope>NUCLEOTIDE SEQUENCE [LARGE SCALE GENOMIC DNA]</scope>
    <source>
        <strain evidence="4">ATCC 38327</strain>
    </source>
</reference>
<dbReference type="STRING" id="578462.A0A0L0SW88"/>
<sequence length="151" mass="16860">MGGGGKGMRIVNSEAEFDEMLASAKREAIKSFGDDRVLVEKYLTRPRHVEVQVFADKHGNAVYLFERDCSVQRRHQKIIEEAPAPDLSEELRKQLGEKAVAAAKAVNYVGAGTVEFILDATTKTFAFMEMNTRLQVEHPVSEMITQTDLTT</sequence>
<dbReference type="GO" id="GO:0005739">
    <property type="term" value="C:mitochondrion"/>
    <property type="evidence" value="ECO:0007669"/>
    <property type="project" value="TreeGrafter"/>
</dbReference>
<keyword evidence="4" id="KW-1185">Reference proteome</keyword>
<dbReference type="PANTHER" id="PTHR18866:SF33">
    <property type="entry name" value="METHYLCROTONOYL-COA CARBOXYLASE SUBUNIT ALPHA, MITOCHONDRIAL-RELATED"/>
    <property type="match status" value="1"/>
</dbReference>
<evidence type="ECO:0000256" key="1">
    <source>
        <dbReference type="ARBA" id="ARBA00023267"/>
    </source>
</evidence>
<dbReference type="SUPFAM" id="SSF56059">
    <property type="entry name" value="Glutathione synthetase ATP-binding domain-like"/>
    <property type="match status" value="1"/>
</dbReference>
<reference evidence="3 4" key="1">
    <citation type="submission" date="2009-11" db="EMBL/GenBank/DDBJ databases">
        <title>Annotation of Allomyces macrogynus ATCC 38327.</title>
        <authorList>
            <consortium name="The Broad Institute Genome Sequencing Platform"/>
            <person name="Russ C."/>
            <person name="Cuomo C."/>
            <person name="Burger G."/>
            <person name="Gray M.W."/>
            <person name="Holland P.W.H."/>
            <person name="King N."/>
            <person name="Lang F.B.F."/>
            <person name="Roger A.J."/>
            <person name="Ruiz-Trillo I."/>
            <person name="Young S.K."/>
            <person name="Zeng Q."/>
            <person name="Gargeya S."/>
            <person name="Fitzgerald M."/>
            <person name="Haas B."/>
            <person name="Abouelleil A."/>
            <person name="Alvarado L."/>
            <person name="Arachchi H.M."/>
            <person name="Berlin A."/>
            <person name="Chapman S.B."/>
            <person name="Gearin G."/>
            <person name="Goldberg J."/>
            <person name="Griggs A."/>
            <person name="Gujja S."/>
            <person name="Hansen M."/>
            <person name="Heiman D."/>
            <person name="Howarth C."/>
            <person name="Larimer J."/>
            <person name="Lui A."/>
            <person name="MacDonald P.J.P."/>
            <person name="McCowen C."/>
            <person name="Montmayeur A."/>
            <person name="Murphy C."/>
            <person name="Neiman D."/>
            <person name="Pearson M."/>
            <person name="Priest M."/>
            <person name="Roberts A."/>
            <person name="Saif S."/>
            <person name="Shea T."/>
            <person name="Sisk P."/>
            <person name="Stolte C."/>
            <person name="Sykes S."/>
            <person name="Wortman J."/>
            <person name="Nusbaum C."/>
            <person name="Birren B."/>
        </authorList>
    </citation>
    <scope>NUCLEOTIDE SEQUENCE [LARGE SCALE GENOMIC DNA]</scope>
    <source>
        <strain evidence="3 4">ATCC 38327</strain>
    </source>
</reference>
<proteinExistence type="predicted"/>